<accession>A0ABQ2RL69</accession>
<feature type="compositionally biased region" description="Basic and acidic residues" evidence="5">
    <location>
        <begin position="352"/>
        <end position="394"/>
    </location>
</feature>
<keyword evidence="1" id="KW-0808">Transferase</keyword>
<gene>
    <name evidence="8" type="ORF">GCM10010140_74710</name>
</gene>
<feature type="compositionally biased region" description="Pro residues" evidence="5">
    <location>
        <begin position="203"/>
        <end position="220"/>
    </location>
</feature>
<feature type="transmembrane region" description="Helical" evidence="6">
    <location>
        <begin position="20"/>
        <end position="41"/>
    </location>
</feature>
<dbReference type="InterPro" id="IPR000719">
    <property type="entry name" value="Prot_kinase_dom"/>
</dbReference>
<evidence type="ECO:0000256" key="2">
    <source>
        <dbReference type="ARBA" id="ARBA00022741"/>
    </source>
</evidence>
<dbReference type="CDD" id="cd14014">
    <property type="entry name" value="STKc_PknB_like"/>
    <property type="match status" value="1"/>
</dbReference>
<reference evidence="9" key="1">
    <citation type="journal article" date="2019" name="Int. J. Syst. Evol. Microbiol.">
        <title>The Global Catalogue of Microorganisms (GCM) 10K type strain sequencing project: providing services to taxonomists for standard genome sequencing and annotation.</title>
        <authorList>
            <consortium name="The Broad Institute Genomics Platform"/>
            <consortium name="The Broad Institute Genome Sequencing Center for Infectious Disease"/>
            <person name="Wu L."/>
            <person name="Ma J."/>
        </authorList>
    </citation>
    <scope>NUCLEOTIDE SEQUENCE [LARGE SCALE GENOMIC DNA]</scope>
    <source>
        <strain evidence="9">JCM 3115</strain>
    </source>
</reference>
<evidence type="ECO:0000256" key="6">
    <source>
        <dbReference type="SAM" id="Phobius"/>
    </source>
</evidence>
<keyword evidence="2" id="KW-0547">Nucleotide-binding</keyword>
<keyword evidence="3" id="KW-0418">Kinase</keyword>
<dbReference type="Pfam" id="PF00069">
    <property type="entry name" value="Pkinase"/>
    <property type="match status" value="1"/>
</dbReference>
<keyword evidence="4" id="KW-0067">ATP-binding</keyword>
<dbReference type="PROSITE" id="PS50011">
    <property type="entry name" value="PROTEIN_KINASE_DOM"/>
    <property type="match status" value="1"/>
</dbReference>
<feature type="compositionally biased region" description="Pro residues" evidence="5">
    <location>
        <begin position="290"/>
        <end position="311"/>
    </location>
</feature>
<keyword evidence="6" id="KW-0812">Transmembrane</keyword>
<dbReference type="Gene3D" id="1.10.510.10">
    <property type="entry name" value="Transferase(Phosphotransferase) domain 1"/>
    <property type="match status" value="1"/>
</dbReference>
<feature type="compositionally biased region" description="Basic and acidic residues" evidence="5">
    <location>
        <begin position="181"/>
        <end position="192"/>
    </location>
</feature>
<dbReference type="PROSITE" id="PS00108">
    <property type="entry name" value="PROTEIN_KINASE_ST"/>
    <property type="match status" value="1"/>
</dbReference>
<dbReference type="Gene3D" id="3.30.200.20">
    <property type="entry name" value="Phosphorylase Kinase, domain 1"/>
    <property type="match status" value="1"/>
</dbReference>
<evidence type="ECO:0000259" key="7">
    <source>
        <dbReference type="PROSITE" id="PS50011"/>
    </source>
</evidence>
<dbReference type="InterPro" id="IPR008271">
    <property type="entry name" value="Ser/Thr_kinase_AS"/>
</dbReference>
<dbReference type="PANTHER" id="PTHR43289">
    <property type="entry name" value="MITOGEN-ACTIVATED PROTEIN KINASE KINASE KINASE 20-RELATED"/>
    <property type="match status" value="1"/>
</dbReference>
<proteinExistence type="predicted"/>
<keyword evidence="6" id="KW-0472">Membrane</keyword>
<evidence type="ECO:0000256" key="3">
    <source>
        <dbReference type="ARBA" id="ARBA00022777"/>
    </source>
</evidence>
<comment type="caution">
    <text evidence="8">The sequence shown here is derived from an EMBL/GenBank/DDBJ whole genome shotgun (WGS) entry which is preliminary data.</text>
</comment>
<feature type="domain" description="Protein kinase" evidence="7">
    <location>
        <begin position="398"/>
        <end position="648"/>
    </location>
</feature>
<feature type="compositionally biased region" description="Low complexity" evidence="5">
    <location>
        <begin position="221"/>
        <end position="259"/>
    </location>
</feature>
<evidence type="ECO:0000313" key="8">
    <source>
        <dbReference type="EMBL" id="GGQ33736.1"/>
    </source>
</evidence>
<dbReference type="RefSeq" id="WP_189251126.1">
    <property type="nucleotide sequence ID" value="NZ_BMQJ01000034.1"/>
</dbReference>
<feature type="compositionally biased region" description="Low complexity" evidence="5">
    <location>
        <begin position="122"/>
        <end position="133"/>
    </location>
</feature>
<keyword evidence="9" id="KW-1185">Reference proteome</keyword>
<keyword evidence="6" id="KW-1133">Transmembrane helix</keyword>
<dbReference type="Proteomes" id="UP000611554">
    <property type="component" value="Unassembled WGS sequence"/>
</dbReference>
<dbReference type="EMBL" id="BMQJ01000034">
    <property type="protein sequence ID" value="GGQ33736.1"/>
    <property type="molecule type" value="Genomic_DNA"/>
</dbReference>
<evidence type="ECO:0000256" key="5">
    <source>
        <dbReference type="SAM" id="MobiDB-lite"/>
    </source>
</evidence>
<feature type="region of interest" description="Disordered" evidence="5">
    <location>
        <begin position="117"/>
        <end position="404"/>
    </location>
</feature>
<dbReference type="InterPro" id="IPR011009">
    <property type="entry name" value="Kinase-like_dom_sf"/>
</dbReference>
<evidence type="ECO:0000256" key="4">
    <source>
        <dbReference type="ARBA" id="ARBA00022840"/>
    </source>
</evidence>
<evidence type="ECO:0000256" key="1">
    <source>
        <dbReference type="ARBA" id="ARBA00022679"/>
    </source>
</evidence>
<protein>
    <recommendedName>
        <fullName evidence="7">Protein kinase domain-containing protein</fullName>
    </recommendedName>
</protein>
<sequence>MSHQYGPGRYPQTPPRPSTGWSVAWALVPLFTFGIGTPFVIGHAARRLRSPGLALATVLYGIAVATFLVGAGTYGDSELIPTWLDTTMMIGFFGSWIGGLGHALIIRGAVFRREGSPRQAAPYGSYEPYGEPYGTKHGSRHGPSHETTHPSRYGSPYEAPRRSPHGSSAEPPPGSPHKPYKPYEPHEPHEPAPHGSRSRYGSPPGPYAQPRTPAGPPAGPVPASHGSASSAHGPVPGSHGSAPGSHGATSAAPGAGPVTPYGPASASHGTGPVTPYGPPGSHAPAVAAPHPAPPVPGREPASPWGPRPGEPPYGTSRTPAHHTPAHHDPGPYDRPSPAGTFTGAGGPAGSLRGHEGHDGRDSHDGHRDRGGRHDDHDRRDRRDPQGGHDREEGRLGPYRLIGTLGRGGQGTVHLALTPRGEKVAIKVLHEHFTGDPVVRERFIREVEATRRVATFSTARVLDVNITDDQAYVVSEYVDGVSLEQLVREQGPRTEDGLTRLALATAGALAAIHRAGVVHRDFKPANVLIGGDGPRVIDFGIARALDQATATATGSVIGTPAYMSPEQISGEHVGPESDVFSWASTMIFAASGRAAFGADTIPAILNRVISHHPDLSSLPSSLRPLAAVCLDKRPANRPTAADIMLRIVH</sequence>
<name>A0ABQ2RL69_9ACTN</name>
<feature type="compositionally biased region" description="Low complexity" evidence="5">
    <location>
        <begin position="269"/>
        <end position="289"/>
    </location>
</feature>
<feature type="transmembrane region" description="Helical" evidence="6">
    <location>
        <begin position="53"/>
        <end position="75"/>
    </location>
</feature>
<organism evidence="8 9">
    <name type="scientific">Streptosporangium pseudovulgare</name>
    <dbReference type="NCBI Taxonomy" id="35765"/>
    <lineage>
        <taxon>Bacteria</taxon>
        <taxon>Bacillati</taxon>
        <taxon>Actinomycetota</taxon>
        <taxon>Actinomycetes</taxon>
        <taxon>Streptosporangiales</taxon>
        <taxon>Streptosporangiaceae</taxon>
        <taxon>Streptosporangium</taxon>
    </lineage>
</organism>
<feature type="transmembrane region" description="Helical" evidence="6">
    <location>
        <begin position="87"/>
        <end position="110"/>
    </location>
</feature>
<evidence type="ECO:0000313" key="9">
    <source>
        <dbReference type="Proteomes" id="UP000611554"/>
    </source>
</evidence>
<dbReference type="PANTHER" id="PTHR43289:SF34">
    <property type="entry name" value="SERINE_THREONINE-PROTEIN KINASE YBDM-RELATED"/>
    <property type="match status" value="1"/>
</dbReference>
<dbReference type="SUPFAM" id="SSF56112">
    <property type="entry name" value="Protein kinase-like (PK-like)"/>
    <property type="match status" value="1"/>
</dbReference>